<accession>A0A8B7XT49</accession>
<dbReference type="SUPFAM" id="SSF49723">
    <property type="entry name" value="Lipase/lipooxygenase domain (PLAT/LH2 domain)"/>
    <property type="match status" value="1"/>
</dbReference>
<name>A0A8B7XT49_ACAPL</name>
<dbReference type="Gene3D" id="3.10.450.60">
    <property type="match status" value="1"/>
</dbReference>
<dbReference type="GO" id="GO:0016702">
    <property type="term" value="F:oxidoreductase activity, acting on single donors with incorporation of molecular oxygen, incorporation of two atoms of oxygen"/>
    <property type="evidence" value="ECO:0007669"/>
    <property type="project" value="InterPro"/>
</dbReference>
<dbReference type="GO" id="GO:0046872">
    <property type="term" value="F:metal ion binding"/>
    <property type="evidence" value="ECO:0007669"/>
    <property type="project" value="UniProtKB-KW"/>
</dbReference>
<dbReference type="SMART" id="SM00308">
    <property type="entry name" value="LH2"/>
    <property type="match status" value="1"/>
</dbReference>
<dbReference type="InterPro" id="IPR013819">
    <property type="entry name" value="LipOase_C"/>
</dbReference>
<keyword evidence="4" id="KW-0443">Lipid metabolism</keyword>
<evidence type="ECO:0000259" key="6">
    <source>
        <dbReference type="PROSITE" id="PS50095"/>
    </source>
</evidence>
<keyword evidence="1" id="KW-0479">Metal-binding</keyword>
<feature type="domain" description="PLAT" evidence="6">
    <location>
        <begin position="6"/>
        <end position="124"/>
    </location>
</feature>
<dbReference type="AlphaFoldDB" id="A0A8B7XT49"/>
<comment type="caution">
    <text evidence="5">Lacks conserved residue(s) required for the propagation of feature annotation.</text>
</comment>
<evidence type="ECO:0000256" key="5">
    <source>
        <dbReference type="PROSITE-ProRule" id="PRU00152"/>
    </source>
</evidence>
<dbReference type="RefSeq" id="XP_022083382.1">
    <property type="nucleotide sequence ID" value="XM_022227690.1"/>
</dbReference>
<protein>
    <submittedName>
        <fullName evidence="9">Allene oxide synthase-lipoxygenase protein-like isoform X1</fullName>
    </submittedName>
</protein>
<sequence>MESTSENYLIVIKTGDVKGAGTDANVKIALINDAQIRSRDIALDNLWRDDFERGNTDQFPVENLANFGRIDKIELWRDSRGLFDSWFVEKIEVMDSANSETTVFPIHRWIKANTRLVFVKYDCLLPQHDMNKEQRHQELMEKKTKYEMEVKQEGLLPQVKILPDEEAFSDDYKWDITKMKLKLLLQSKIIGLTSEPWKSLDDIVKVYNKSLPLPYGTHNWRSDIEFGSQKLVGCNPNQIRRCTEIPHNLAVDDAMLKPLMENLTIQEAIDSKRLYILNYKILKDLPCSYGRKICAPIALFFVNKELNLMPVAIQLYQDPADDNPVFLPTDPEYTWILAKMWFNNADASFHQSATHLGFTHLVMEAVAVATNRTLSPSHPIFRLLAPHFLYLLAINSRALSKLVSKDGWVDECMSIGREGLFAINARTNSEWRLNVEGSLPADLKNRGVDDPEALPKYHYRDDAVLLYEAIRKYVSEVVEGHYDSPDKLAADHELQGFAELLTKSHGDGGCGIKGVHGNGKFLKTVDLTDAVTALIFTSSVGHAAANFAQYDEYAFPPNYPAFMRHEQPPKDKNPRTEQDVLNCLPHKEMTLSVMVVTKILSDRGTNSLGDFEIQYLYDPIGTKAVKAFKEDLLRIGEIINKRNQQRASPYPYLHPKEVPNAISI</sequence>
<dbReference type="InterPro" id="IPR036226">
    <property type="entry name" value="LipOase_C_sf"/>
</dbReference>
<dbReference type="Pfam" id="PF00305">
    <property type="entry name" value="Lipoxygenase"/>
    <property type="match status" value="1"/>
</dbReference>
<dbReference type="InterPro" id="IPR000907">
    <property type="entry name" value="LipOase"/>
</dbReference>
<dbReference type="Pfam" id="PF01477">
    <property type="entry name" value="PLAT"/>
    <property type="match status" value="1"/>
</dbReference>
<dbReference type="InterPro" id="IPR020834">
    <property type="entry name" value="LipOase_CS"/>
</dbReference>
<reference evidence="9" key="1">
    <citation type="submission" date="2025-08" db="UniProtKB">
        <authorList>
            <consortium name="RefSeq"/>
        </authorList>
    </citation>
    <scope>IDENTIFICATION</scope>
</reference>
<dbReference type="KEGG" id="aplc:110975305"/>
<evidence type="ECO:0000259" key="7">
    <source>
        <dbReference type="PROSITE" id="PS51393"/>
    </source>
</evidence>
<keyword evidence="3" id="KW-0560">Oxidoreductase</keyword>
<dbReference type="GO" id="GO:0034440">
    <property type="term" value="P:lipid oxidation"/>
    <property type="evidence" value="ECO:0007669"/>
    <property type="project" value="InterPro"/>
</dbReference>
<evidence type="ECO:0000313" key="9">
    <source>
        <dbReference type="RefSeq" id="XP_022083382.1"/>
    </source>
</evidence>
<gene>
    <name evidence="9" type="primary">LOC110975305</name>
</gene>
<dbReference type="PROSITE" id="PS51393">
    <property type="entry name" value="LIPOXYGENASE_3"/>
    <property type="match status" value="1"/>
</dbReference>
<evidence type="ECO:0000256" key="3">
    <source>
        <dbReference type="ARBA" id="ARBA00023002"/>
    </source>
</evidence>
<dbReference type="PROSITE" id="PS50095">
    <property type="entry name" value="PLAT"/>
    <property type="match status" value="1"/>
</dbReference>
<evidence type="ECO:0000256" key="2">
    <source>
        <dbReference type="ARBA" id="ARBA00022964"/>
    </source>
</evidence>
<proteinExistence type="predicted"/>
<dbReference type="Gene3D" id="1.20.245.10">
    <property type="entry name" value="Lipoxygenase-1, Domain 5"/>
    <property type="match status" value="1"/>
</dbReference>
<dbReference type="PRINTS" id="PR00087">
    <property type="entry name" value="LIPOXYGENASE"/>
</dbReference>
<dbReference type="InterPro" id="IPR001024">
    <property type="entry name" value="PLAT/LH2_dom"/>
</dbReference>
<dbReference type="InterPro" id="IPR036392">
    <property type="entry name" value="PLAT/LH2_dom_sf"/>
</dbReference>
<feature type="domain" description="Lipoxygenase" evidence="7">
    <location>
        <begin position="120"/>
        <end position="664"/>
    </location>
</feature>
<organism evidence="8 9">
    <name type="scientific">Acanthaster planci</name>
    <name type="common">Crown-of-thorns starfish</name>
    <dbReference type="NCBI Taxonomy" id="133434"/>
    <lineage>
        <taxon>Eukaryota</taxon>
        <taxon>Metazoa</taxon>
        <taxon>Echinodermata</taxon>
        <taxon>Eleutherozoa</taxon>
        <taxon>Asterozoa</taxon>
        <taxon>Asteroidea</taxon>
        <taxon>Valvatacea</taxon>
        <taxon>Valvatida</taxon>
        <taxon>Acanthasteridae</taxon>
        <taxon>Acanthaster</taxon>
    </lineage>
</organism>
<dbReference type="Proteomes" id="UP000694845">
    <property type="component" value="Unplaced"/>
</dbReference>
<dbReference type="SUPFAM" id="SSF48484">
    <property type="entry name" value="Lipoxigenase"/>
    <property type="match status" value="1"/>
</dbReference>
<keyword evidence="8" id="KW-1185">Reference proteome</keyword>
<evidence type="ECO:0000313" key="8">
    <source>
        <dbReference type="Proteomes" id="UP000694845"/>
    </source>
</evidence>
<keyword evidence="2" id="KW-0223">Dioxygenase</keyword>
<dbReference type="Gene3D" id="2.40.180.10">
    <property type="entry name" value="Catalase core domain"/>
    <property type="match status" value="1"/>
</dbReference>
<evidence type="ECO:0000256" key="1">
    <source>
        <dbReference type="ARBA" id="ARBA00022723"/>
    </source>
</evidence>
<evidence type="ECO:0000256" key="4">
    <source>
        <dbReference type="ARBA" id="ARBA00023098"/>
    </source>
</evidence>
<dbReference type="PROSITE" id="PS00081">
    <property type="entry name" value="LIPOXYGENASE_2"/>
    <property type="match status" value="1"/>
</dbReference>
<dbReference type="OrthoDB" id="407298at2759"/>
<dbReference type="PANTHER" id="PTHR11771">
    <property type="entry name" value="LIPOXYGENASE"/>
    <property type="match status" value="1"/>
</dbReference>
<dbReference type="GeneID" id="110975305"/>